<dbReference type="Pfam" id="PF08241">
    <property type="entry name" value="Methyltransf_11"/>
    <property type="match status" value="1"/>
</dbReference>
<protein>
    <submittedName>
        <fullName evidence="3">Class I SAM-dependent methyltransferase</fullName>
    </submittedName>
</protein>
<dbReference type="GO" id="GO:0032259">
    <property type="term" value="P:methylation"/>
    <property type="evidence" value="ECO:0007669"/>
    <property type="project" value="UniProtKB-KW"/>
</dbReference>
<proteinExistence type="predicted"/>
<reference evidence="3 4" key="1">
    <citation type="submission" date="2019-04" db="EMBL/GenBank/DDBJ databases">
        <title>Kribbella sp. NEAU-THZ 27 nov., a novel actinomycete isolated from soil.</title>
        <authorList>
            <person name="Duan L."/>
        </authorList>
    </citation>
    <scope>NUCLEOTIDE SEQUENCE [LARGE SCALE GENOMIC DNA]</scope>
    <source>
        <strain evidence="4">NEAU-THZ27</strain>
    </source>
</reference>
<keyword evidence="4" id="KW-1185">Reference proteome</keyword>
<dbReference type="SUPFAM" id="SSF53335">
    <property type="entry name" value="S-adenosyl-L-methionine-dependent methyltransferases"/>
    <property type="match status" value="1"/>
</dbReference>
<keyword evidence="3" id="KW-0808">Transferase</keyword>
<evidence type="ECO:0000313" key="4">
    <source>
        <dbReference type="Proteomes" id="UP000305836"/>
    </source>
</evidence>
<evidence type="ECO:0000259" key="2">
    <source>
        <dbReference type="Pfam" id="PF08241"/>
    </source>
</evidence>
<keyword evidence="3" id="KW-0489">Methyltransferase</keyword>
<organism evidence="3 4">
    <name type="scientific">Kribbella jiaozuonensis</name>
    <dbReference type="NCBI Taxonomy" id="2575441"/>
    <lineage>
        <taxon>Bacteria</taxon>
        <taxon>Bacillati</taxon>
        <taxon>Actinomycetota</taxon>
        <taxon>Actinomycetes</taxon>
        <taxon>Propionibacteriales</taxon>
        <taxon>Kribbellaceae</taxon>
        <taxon>Kribbella</taxon>
    </lineage>
</organism>
<evidence type="ECO:0000256" key="1">
    <source>
        <dbReference type="SAM" id="MobiDB-lite"/>
    </source>
</evidence>
<dbReference type="AlphaFoldDB" id="A0A4U3LMF0"/>
<comment type="caution">
    <text evidence="3">The sequence shown here is derived from an EMBL/GenBank/DDBJ whole genome shotgun (WGS) entry which is preliminary data.</text>
</comment>
<dbReference type="Proteomes" id="UP000305836">
    <property type="component" value="Unassembled WGS sequence"/>
</dbReference>
<dbReference type="InterPro" id="IPR013216">
    <property type="entry name" value="Methyltransf_11"/>
</dbReference>
<evidence type="ECO:0000313" key="3">
    <source>
        <dbReference type="EMBL" id="TKK76752.1"/>
    </source>
</evidence>
<dbReference type="EMBL" id="SZPZ01000004">
    <property type="protein sequence ID" value="TKK76752.1"/>
    <property type="molecule type" value="Genomic_DNA"/>
</dbReference>
<dbReference type="OrthoDB" id="9805171at2"/>
<feature type="domain" description="Methyltransferase type 11" evidence="2">
    <location>
        <begin position="119"/>
        <end position="198"/>
    </location>
</feature>
<dbReference type="CDD" id="cd02440">
    <property type="entry name" value="AdoMet_MTases"/>
    <property type="match status" value="1"/>
</dbReference>
<dbReference type="InterPro" id="IPR029063">
    <property type="entry name" value="SAM-dependent_MTases_sf"/>
</dbReference>
<dbReference type="GO" id="GO:0008757">
    <property type="term" value="F:S-adenosylmethionine-dependent methyltransferase activity"/>
    <property type="evidence" value="ECO:0007669"/>
    <property type="project" value="InterPro"/>
</dbReference>
<sequence length="249" mass="26437">MSLSSVPFQSHTTCEAFTGVTVDGPSDRKGDVVGQITELPQVVPADPGKPVRPEAAASQRTSRELAEHPSTWSHEQADEVVRRYTELAPVWDGDRGGYRSVPLTDALQRGGPWPAGLCLEVGCGTGLLSALIQEVWPKVVSLDLTWAMLSRSPAPWRVLGDASQLPAGDASAQAVVLADVPLFADEVVRTLTPDGVVVWSNALGEDAPHHVPIETVLGALEKDSGADWSAVMSHAGWGLWAVLRRGEAA</sequence>
<gene>
    <name evidence="3" type="ORF">FDA38_30890</name>
</gene>
<accession>A0A4U3LMF0</accession>
<name>A0A4U3LMF0_9ACTN</name>
<feature type="region of interest" description="Disordered" evidence="1">
    <location>
        <begin position="42"/>
        <end position="74"/>
    </location>
</feature>
<dbReference type="Gene3D" id="3.40.50.150">
    <property type="entry name" value="Vaccinia Virus protein VP39"/>
    <property type="match status" value="1"/>
</dbReference>